<dbReference type="InterPro" id="IPR002575">
    <property type="entry name" value="Aminoglycoside_PTrfase"/>
</dbReference>
<dbReference type="Pfam" id="PF01636">
    <property type="entry name" value="APH"/>
    <property type="match status" value="1"/>
</dbReference>
<dbReference type="EMBL" id="JAHESC010000008">
    <property type="protein sequence ID" value="MBT1686451.1"/>
    <property type="molecule type" value="Genomic_DNA"/>
</dbReference>
<keyword evidence="3" id="KW-1185">Reference proteome</keyword>
<feature type="domain" description="Aminoglycoside phosphotransferase" evidence="1">
    <location>
        <begin position="180"/>
        <end position="274"/>
    </location>
</feature>
<comment type="caution">
    <text evidence="2">The sequence shown here is derived from an EMBL/GenBank/DDBJ whole genome shotgun (WGS) entry which is preliminary data.</text>
</comment>
<evidence type="ECO:0000259" key="1">
    <source>
        <dbReference type="Pfam" id="PF01636"/>
    </source>
</evidence>
<gene>
    <name evidence="2" type="ORF">KK078_07795</name>
</gene>
<dbReference type="PANTHER" id="PTHR43883">
    <property type="entry name" value="SLR0207 PROTEIN"/>
    <property type="match status" value="1"/>
</dbReference>
<evidence type="ECO:0000313" key="3">
    <source>
        <dbReference type="Proteomes" id="UP001319180"/>
    </source>
</evidence>
<dbReference type="SUPFAM" id="SSF56112">
    <property type="entry name" value="Protein kinase-like (PK-like)"/>
    <property type="match status" value="1"/>
</dbReference>
<evidence type="ECO:0000313" key="2">
    <source>
        <dbReference type="EMBL" id="MBT1686451.1"/>
    </source>
</evidence>
<proteinExistence type="predicted"/>
<accession>A0AAP2GGT3</accession>
<dbReference type="InterPro" id="IPR052732">
    <property type="entry name" value="Cell-binding_unc_protein"/>
</dbReference>
<name>A0AAP2GGT3_9BACT</name>
<dbReference type="AlphaFoldDB" id="A0AAP2GGT3"/>
<dbReference type="RefSeq" id="WP_254089688.1">
    <property type="nucleotide sequence ID" value="NZ_JAHESC010000008.1"/>
</dbReference>
<dbReference type="PANTHER" id="PTHR43883:SF1">
    <property type="entry name" value="GLUCONOKINASE"/>
    <property type="match status" value="1"/>
</dbReference>
<organism evidence="2 3">
    <name type="scientific">Dawidia soli</name>
    <dbReference type="NCBI Taxonomy" id="2782352"/>
    <lineage>
        <taxon>Bacteria</taxon>
        <taxon>Pseudomonadati</taxon>
        <taxon>Bacteroidota</taxon>
        <taxon>Cytophagia</taxon>
        <taxon>Cytophagales</taxon>
        <taxon>Chryseotaleaceae</taxon>
        <taxon>Dawidia</taxon>
    </lineage>
</organism>
<dbReference type="Proteomes" id="UP001319180">
    <property type="component" value="Unassembled WGS sequence"/>
</dbReference>
<dbReference type="InterPro" id="IPR011009">
    <property type="entry name" value="Kinase-like_dom_sf"/>
</dbReference>
<protein>
    <submittedName>
        <fullName evidence="2">Phosphotransferase</fullName>
    </submittedName>
</protein>
<reference evidence="2 3" key="1">
    <citation type="submission" date="2021-05" db="EMBL/GenBank/DDBJ databases">
        <title>A Polyphasic approach of four new species of the genus Ohtaekwangia: Ohtaekwangia histidinii sp. nov., Ohtaekwangia cretensis sp. nov., Ohtaekwangia indiensis sp. nov., Ohtaekwangia reichenbachii sp. nov. from diverse environment.</title>
        <authorList>
            <person name="Octaviana S."/>
        </authorList>
    </citation>
    <scope>NUCLEOTIDE SEQUENCE [LARGE SCALE GENOMIC DNA]</scope>
    <source>
        <strain evidence="2 3">PWU37</strain>
    </source>
</reference>
<sequence length="340" mass="38622">MTRTEVDAFARQGLFEGRPLQGVVEETHISWVVLTATQALKIKKPVKFTFLDFSTPALRKYYCEKELALNRRFTDIYLSVQPIAQAGGAWHAGGQPAAPVDYCVVMKRLATVERMDNRVARNGVRVHEMQTLARKVAGFHDHAAPVYTAFDLTAAQALFNDISSIGKLLTSQHYGVLPVVIAEATAWSDEFLARHATRFQKRIEHGMKRDVHGDLHCGNIFLCADPVIFDCIEFNDQYRQIDVLYEVAFLCMDLEASGQQHLADAFLRAYRSGFSAFECFEDEMLFLYFKALRANVRAKVHAMEVKQDGRAETVRKHVADMVRYVAMMERYMHTARSLEG</sequence>